<proteinExistence type="predicted"/>
<dbReference type="AlphaFoldDB" id="A0A7C9CMK2"/>
<evidence type="ECO:0000313" key="1">
    <source>
        <dbReference type="EMBL" id="MBA4616289.1"/>
    </source>
</evidence>
<dbReference type="EMBL" id="GISG01010873">
    <property type="protein sequence ID" value="MBA4616289.1"/>
    <property type="molecule type" value="Transcribed_RNA"/>
</dbReference>
<reference evidence="1" key="1">
    <citation type="journal article" date="2013" name="J. Plant Res.">
        <title>Effect of fungi and light on seed germination of three Opuntia species from semiarid lands of central Mexico.</title>
        <authorList>
            <person name="Delgado-Sanchez P."/>
            <person name="Jimenez-Bremont J.F."/>
            <person name="Guerrero-Gonzalez Mde L."/>
            <person name="Flores J."/>
        </authorList>
    </citation>
    <scope>NUCLEOTIDE SEQUENCE</scope>
    <source>
        <tissue evidence="1">Cladode</tissue>
    </source>
</reference>
<sequence>MSNPRDLMYGVIKSSSRSRKSCSWLLLTILFNTLHTKSGCLSTKQWWHRSLCCTCLNSVGPRRASSRIRRTSRARLTSSLASQSPNICLFPSLDIPPELLRFLPHETVFGGGMTFCRCNALNLIRSTTTVTVVTVTDVLDWVDLQSFHFFIYIAS</sequence>
<organism evidence="1">
    <name type="scientific">Opuntia streptacantha</name>
    <name type="common">Prickly pear cactus</name>
    <name type="synonym">Opuntia cardona</name>
    <dbReference type="NCBI Taxonomy" id="393608"/>
    <lineage>
        <taxon>Eukaryota</taxon>
        <taxon>Viridiplantae</taxon>
        <taxon>Streptophyta</taxon>
        <taxon>Embryophyta</taxon>
        <taxon>Tracheophyta</taxon>
        <taxon>Spermatophyta</taxon>
        <taxon>Magnoliopsida</taxon>
        <taxon>eudicotyledons</taxon>
        <taxon>Gunneridae</taxon>
        <taxon>Pentapetalae</taxon>
        <taxon>Caryophyllales</taxon>
        <taxon>Cactineae</taxon>
        <taxon>Cactaceae</taxon>
        <taxon>Opuntioideae</taxon>
        <taxon>Opuntia</taxon>
    </lineage>
</organism>
<accession>A0A7C9CMK2</accession>
<name>A0A7C9CMK2_OPUST</name>
<protein>
    <submittedName>
        <fullName evidence="1">Uncharacterized protein</fullName>
    </submittedName>
</protein>
<reference evidence="1" key="2">
    <citation type="submission" date="2020-07" db="EMBL/GenBank/DDBJ databases">
        <authorList>
            <person name="Vera ALvarez R."/>
            <person name="Arias-Moreno D.M."/>
            <person name="Jimenez-Jacinto V."/>
            <person name="Jimenez-Bremont J.F."/>
            <person name="Swaminathan K."/>
            <person name="Moose S.P."/>
            <person name="Guerrero-Gonzalez M.L."/>
            <person name="Marino-Ramirez L."/>
            <person name="Landsman D."/>
            <person name="Rodriguez-Kessler M."/>
            <person name="Delgado-Sanchez P."/>
        </authorList>
    </citation>
    <scope>NUCLEOTIDE SEQUENCE</scope>
    <source>
        <tissue evidence="1">Cladode</tissue>
    </source>
</reference>